<proteinExistence type="predicted"/>
<dbReference type="EMBL" id="JAIFRP010000002">
    <property type="protein sequence ID" value="KAK2588847.1"/>
    <property type="molecule type" value="Genomic_DNA"/>
</dbReference>
<dbReference type="AlphaFoldDB" id="A0AAD9RZK5"/>
<organism evidence="1 2">
    <name type="scientific">Odynerus spinipes</name>
    <dbReference type="NCBI Taxonomy" id="1348599"/>
    <lineage>
        <taxon>Eukaryota</taxon>
        <taxon>Metazoa</taxon>
        <taxon>Ecdysozoa</taxon>
        <taxon>Arthropoda</taxon>
        <taxon>Hexapoda</taxon>
        <taxon>Insecta</taxon>
        <taxon>Pterygota</taxon>
        <taxon>Neoptera</taxon>
        <taxon>Endopterygota</taxon>
        <taxon>Hymenoptera</taxon>
        <taxon>Apocrita</taxon>
        <taxon>Aculeata</taxon>
        <taxon>Vespoidea</taxon>
        <taxon>Vespidae</taxon>
        <taxon>Eumeninae</taxon>
        <taxon>Odynerus</taxon>
    </lineage>
</organism>
<name>A0AAD9RZK5_9HYME</name>
<protein>
    <recommendedName>
        <fullName evidence="3">Coiled-coil domain-containing protein 37</fullName>
    </recommendedName>
</protein>
<dbReference type="InterPro" id="IPR051147">
    <property type="entry name" value="CFAP_domain-containing"/>
</dbReference>
<sequence>MSEGGTSTPKSFFRLKQVEEGLGPRNRLRQRKNLIKRGTQATRRNITRTRYYFTSGHEHLGDARNVNEEQSPFAFPSCPHLFAYFQFWKAQRRIAIHKKHETSKTLLRPRHDILRRLRVDVEIEKQEAKKHKELKEAIAITDVNPEYFVESIGTAVKEKFSLRRYVDDLREILRSKLLAGDQRDLCIHIEQQFDEERRRLNRIKKQYRTYVDIFEDFLSKDHEKSMQILDEAERELKLTATMNETKNLLSRRYGQVRLDLYNWEENWRLAKTCQMFLFQVSPISWRMENDWIYRSYSGENIQSATTDDIFGRFKMAEEVASLECLIKMFEEDLIEAGPTKLYFEDPFDLIRVFGAMETQNLNALIHLESLAAPMTDMMSTIAEAEDRINDEFSEIIIAIDELESSIHKTEERANNLKEYANYLLQNVFRELVCSEDVLCVYVFIEDAYESCIAPNDAKFDSFTMMKLIEKTHEELNLELDTLPHEVVRKCEREGFKQELKAFKEAQDAARKFELMHQLLDALTRIMRTPIIRRRQPKWRSAPIIEKRKEVTTAAEPTEEEWQYLTFFTNYCKHEDFTAYRSKFPDDFDLSFKTKHQHLYETTSDTRLSETGGPRNCVKYRGIPRTYLGERSYHNIAVINSSFDV</sequence>
<evidence type="ECO:0000313" key="2">
    <source>
        <dbReference type="Proteomes" id="UP001258017"/>
    </source>
</evidence>
<dbReference type="Proteomes" id="UP001258017">
    <property type="component" value="Unassembled WGS sequence"/>
</dbReference>
<dbReference type="PANTHER" id="PTHR21683">
    <property type="entry name" value="COILED-COIL DOMAIN-CONTAINING PROTEIN 42 LIKE-2-LIKE-RELATED"/>
    <property type="match status" value="1"/>
</dbReference>
<gene>
    <name evidence="1" type="ORF">KPH14_001716</name>
</gene>
<dbReference type="PANTHER" id="PTHR21683:SF3">
    <property type="entry name" value="CILIA AND FLAGELLA ASSOCIATED PROTEIN 100"/>
    <property type="match status" value="1"/>
</dbReference>
<evidence type="ECO:0008006" key="3">
    <source>
        <dbReference type="Google" id="ProtNLM"/>
    </source>
</evidence>
<accession>A0AAD9RZK5</accession>
<evidence type="ECO:0000313" key="1">
    <source>
        <dbReference type="EMBL" id="KAK2588847.1"/>
    </source>
</evidence>
<reference evidence="1" key="1">
    <citation type="submission" date="2021-08" db="EMBL/GenBank/DDBJ databases">
        <authorList>
            <person name="Misof B."/>
            <person name="Oliver O."/>
            <person name="Podsiadlowski L."/>
            <person name="Donath A."/>
            <person name="Peters R."/>
            <person name="Mayer C."/>
            <person name="Rust J."/>
            <person name="Gunkel S."/>
            <person name="Lesny P."/>
            <person name="Martin S."/>
            <person name="Oeyen J.P."/>
            <person name="Petersen M."/>
            <person name="Panagiotis P."/>
            <person name="Wilbrandt J."/>
            <person name="Tanja T."/>
        </authorList>
    </citation>
    <scope>NUCLEOTIDE SEQUENCE</scope>
    <source>
        <strain evidence="1">GBR_01_08_01A</strain>
        <tissue evidence="1">Thorax + abdomen</tissue>
    </source>
</reference>
<reference evidence="1" key="2">
    <citation type="journal article" date="2023" name="Commun. Biol.">
        <title>Intrasexual cuticular hydrocarbon dimorphism in a wasp sheds light on hydrocarbon biosynthesis genes in Hymenoptera.</title>
        <authorList>
            <person name="Moris V.C."/>
            <person name="Podsiadlowski L."/>
            <person name="Martin S."/>
            <person name="Oeyen J.P."/>
            <person name="Donath A."/>
            <person name="Petersen M."/>
            <person name="Wilbrandt J."/>
            <person name="Misof B."/>
            <person name="Liedtke D."/>
            <person name="Thamm M."/>
            <person name="Scheiner R."/>
            <person name="Schmitt T."/>
            <person name="Niehuis O."/>
        </authorList>
    </citation>
    <scope>NUCLEOTIDE SEQUENCE</scope>
    <source>
        <strain evidence="1">GBR_01_08_01A</strain>
    </source>
</reference>
<keyword evidence="2" id="KW-1185">Reference proteome</keyword>
<comment type="caution">
    <text evidence="1">The sequence shown here is derived from an EMBL/GenBank/DDBJ whole genome shotgun (WGS) entry which is preliminary data.</text>
</comment>